<dbReference type="GO" id="GO:0031177">
    <property type="term" value="F:phosphopantetheine binding"/>
    <property type="evidence" value="ECO:0007669"/>
    <property type="project" value="InterPro"/>
</dbReference>
<dbReference type="Pfam" id="PF08659">
    <property type="entry name" value="KR"/>
    <property type="match status" value="1"/>
</dbReference>
<dbReference type="STRING" id="1927124.BST13_00920"/>
<name>A0A1X0BC95_9MYCO</name>
<dbReference type="SMART" id="SM00823">
    <property type="entry name" value="PKS_PP"/>
    <property type="match status" value="1"/>
</dbReference>
<dbReference type="InterPro" id="IPR009081">
    <property type="entry name" value="PP-bd_ACP"/>
</dbReference>
<keyword evidence="5" id="KW-0511">Multifunctional enzyme</keyword>
<dbReference type="SUPFAM" id="SSF51735">
    <property type="entry name" value="NAD(P)-binding Rossmann-fold domains"/>
    <property type="match status" value="2"/>
</dbReference>
<keyword evidence="4" id="KW-0521">NADP</keyword>
<dbReference type="InterPro" id="IPR013968">
    <property type="entry name" value="PKS_KR"/>
</dbReference>
<dbReference type="SUPFAM" id="SSF55048">
    <property type="entry name" value="Probable ACP-binding domain of malonyl-CoA ACP transacylase"/>
    <property type="match status" value="1"/>
</dbReference>
<dbReference type="Gene3D" id="3.40.366.10">
    <property type="entry name" value="Malonyl-Coenzyme A Acyl Carrier Protein, domain 2"/>
    <property type="match status" value="1"/>
</dbReference>
<dbReference type="InterPro" id="IPR020806">
    <property type="entry name" value="PKS_PP-bd"/>
</dbReference>
<dbReference type="Pfam" id="PF00698">
    <property type="entry name" value="Acyl_transf_1"/>
    <property type="match status" value="1"/>
</dbReference>
<dbReference type="Pfam" id="PF00550">
    <property type="entry name" value="PP-binding"/>
    <property type="match status" value="1"/>
</dbReference>
<dbReference type="InterPro" id="IPR001227">
    <property type="entry name" value="Ac_transferase_dom_sf"/>
</dbReference>
<dbReference type="PANTHER" id="PTHR43775:SF37">
    <property type="entry name" value="SI:DKEY-61P9.11"/>
    <property type="match status" value="1"/>
</dbReference>
<dbReference type="InterPro" id="IPR016035">
    <property type="entry name" value="Acyl_Trfase/lysoPLipase"/>
</dbReference>
<evidence type="ECO:0000256" key="3">
    <source>
        <dbReference type="ARBA" id="ARBA00022679"/>
    </source>
</evidence>
<dbReference type="InterPro" id="IPR014043">
    <property type="entry name" value="Acyl_transferase_dom"/>
</dbReference>
<dbReference type="SMART" id="SM00822">
    <property type="entry name" value="PKS_KR"/>
    <property type="match status" value="1"/>
</dbReference>
<keyword evidence="1" id="KW-0596">Phosphopantetheine</keyword>
<keyword evidence="3" id="KW-0808">Transferase</keyword>
<dbReference type="AlphaFoldDB" id="A0A1X0BC95"/>
<dbReference type="Gene3D" id="3.30.70.3290">
    <property type="match status" value="1"/>
</dbReference>
<dbReference type="GO" id="GO:0004312">
    <property type="term" value="F:fatty acid synthase activity"/>
    <property type="evidence" value="ECO:0007669"/>
    <property type="project" value="TreeGrafter"/>
</dbReference>
<dbReference type="Gene3D" id="3.40.50.720">
    <property type="entry name" value="NAD(P)-binding Rossmann-like Domain"/>
    <property type="match status" value="1"/>
</dbReference>
<dbReference type="Gene3D" id="1.10.1200.10">
    <property type="entry name" value="ACP-like"/>
    <property type="match status" value="1"/>
</dbReference>
<evidence type="ECO:0000256" key="2">
    <source>
        <dbReference type="ARBA" id="ARBA00022553"/>
    </source>
</evidence>
<dbReference type="SUPFAM" id="SSF47336">
    <property type="entry name" value="ACP-like"/>
    <property type="match status" value="1"/>
</dbReference>
<dbReference type="SMART" id="SM00827">
    <property type="entry name" value="PKS_AT"/>
    <property type="match status" value="1"/>
</dbReference>
<sequence length="977" mass="102314">MGGFPDGRVPVRLTAHAPDLVAQDAAAVLRYLDTRPAATPSDVAQTLLSTRRTRRHRALVRAADRAELLDGLRAVAAGQDHGLVTRSTGSASHQGNSQPRVAFVFPGQGSQWPSMGVEPYAGLPDYRAEADTCAVAFRAAGAASPLDYLLAPATADTNEFSQEQIQGAQFVHGVALARVWLSCGVLPDITVGHSLGEIGAAYLAGAITLSEAVAIVVARATVLDRLTGPYRVAVLGITADAAHEVIAETPGWLELSVVNSRSSVAVSGEAAAVAAAVRTVTGNGSFAKEIEMRFPAHTTALDEVRPELETLLPAGEFTDSAVQFIGSATADVVVAGTNFADYWYTNLRSPVHFDRAIGTAIRRGARIFVELSAHPALLFAMGDLLDDADLAGSPAVMVGSGRRGEPLAEELSANIATAAQADPGFRWADLLGPAKPLRDFPFAPMRAEHLWARPQPLPPLPGLTVATEQWQELGALPAVEGVRRAAVLDLGDGGQVSTQLRAAIDASGAVRVVEVADADLLIVVAPDLPTDATGAATELSRRVEAGLLDYPDAVTADTRDVWLVTVGGELPGADALAAMHRSVGYEHPEQNFHRMDLLADLPPEVAASAVTAMLGGSGDLAVRDNGHGPALLRRTMRDEFSQAQAWSAESGVFDQVVITGTGAVGLHYARYLAEHGAQRIVLLSRRGMDTGRLAELAAPHDVEIVAPACDITDPAQVSAVAAEFAGGGASLMIHTAASATIAARRDITGTAVRDTFAAKVGGANNLVAAWPLRPDARIVLCSSVSGLWGGYGHAAYAAANRLLDGLAAELRTAGRHCTSVRWGLWPGSGIISADEIERVQRSGLQPMDPARAVEASLRDHAGDPLIFAADADRLRAFLGTENHDETEIPEPPTQSDTTGVVRGALGSVLKLSDTARLDLDASLLDLGVDSLLALDLRKKLKKATGRAVPLATILGGASASELIEHLDRSEKETLSRD</sequence>
<organism evidence="7 8">
    <name type="scientific">Mycobacterium aquaticum</name>
    <dbReference type="NCBI Taxonomy" id="1927124"/>
    <lineage>
        <taxon>Bacteria</taxon>
        <taxon>Bacillati</taxon>
        <taxon>Actinomycetota</taxon>
        <taxon>Actinomycetes</taxon>
        <taxon>Mycobacteriales</taxon>
        <taxon>Mycobacteriaceae</taxon>
        <taxon>Mycobacterium</taxon>
    </lineage>
</organism>
<dbReference type="InterPro" id="IPR050091">
    <property type="entry name" value="PKS_NRPS_Biosynth_Enz"/>
</dbReference>
<dbReference type="InterPro" id="IPR057326">
    <property type="entry name" value="KR_dom"/>
</dbReference>
<feature type="domain" description="Carrier" evidence="6">
    <location>
        <begin position="895"/>
        <end position="970"/>
    </location>
</feature>
<keyword evidence="2" id="KW-0597">Phosphoprotein</keyword>
<dbReference type="InterPro" id="IPR006162">
    <property type="entry name" value="Ppantetheine_attach_site"/>
</dbReference>
<evidence type="ECO:0000259" key="6">
    <source>
        <dbReference type="PROSITE" id="PS50075"/>
    </source>
</evidence>
<dbReference type="InterPro" id="IPR036736">
    <property type="entry name" value="ACP-like_sf"/>
</dbReference>
<dbReference type="PANTHER" id="PTHR43775">
    <property type="entry name" value="FATTY ACID SYNTHASE"/>
    <property type="match status" value="1"/>
</dbReference>
<evidence type="ECO:0000313" key="8">
    <source>
        <dbReference type="Proteomes" id="UP000192448"/>
    </source>
</evidence>
<gene>
    <name evidence="7" type="ORF">BST13_00920</name>
</gene>
<protein>
    <submittedName>
        <fullName evidence="7">Polyketide synthase</fullName>
    </submittedName>
</protein>
<dbReference type="RefSeq" id="WP_083159683.1">
    <property type="nucleotide sequence ID" value="NZ_MVHF01000001.1"/>
</dbReference>
<dbReference type="PROSITE" id="PS00012">
    <property type="entry name" value="PHOSPHOPANTETHEINE"/>
    <property type="match status" value="1"/>
</dbReference>
<dbReference type="NCBIfam" id="NF037940">
    <property type="entry name" value="PKS_MbtD"/>
    <property type="match status" value="1"/>
</dbReference>
<evidence type="ECO:0000313" key="7">
    <source>
        <dbReference type="EMBL" id="ORA39957.1"/>
    </source>
</evidence>
<dbReference type="OrthoDB" id="9778690at2"/>
<accession>A0A1X0BC95</accession>
<keyword evidence="8" id="KW-1185">Reference proteome</keyword>
<dbReference type="EMBL" id="MVHF01000001">
    <property type="protein sequence ID" value="ORA39957.1"/>
    <property type="molecule type" value="Genomic_DNA"/>
</dbReference>
<evidence type="ECO:0000256" key="5">
    <source>
        <dbReference type="ARBA" id="ARBA00023268"/>
    </source>
</evidence>
<dbReference type="Proteomes" id="UP000192448">
    <property type="component" value="Unassembled WGS sequence"/>
</dbReference>
<dbReference type="InterPro" id="IPR016036">
    <property type="entry name" value="Malonyl_transacylase_ACP-bd"/>
</dbReference>
<dbReference type="CDD" id="cd05274">
    <property type="entry name" value="KR_FAS_SDR_x"/>
    <property type="match status" value="1"/>
</dbReference>
<dbReference type="GO" id="GO:0006633">
    <property type="term" value="P:fatty acid biosynthetic process"/>
    <property type="evidence" value="ECO:0007669"/>
    <property type="project" value="TreeGrafter"/>
</dbReference>
<dbReference type="InterPro" id="IPR036291">
    <property type="entry name" value="NAD(P)-bd_dom_sf"/>
</dbReference>
<reference evidence="7 8" key="1">
    <citation type="submission" date="2017-02" db="EMBL/GenBank/DDBJ databases">
        <title>The new phylogeny of genus Mycobacterium.</title>
        <authorList>
            <person name="Tortoli E."/>
            <person name="Trovato A."/>
            <person name="Cirillo D.M."/>
        </authorList>
    </citation>
    <scope>NUCLEOTIDE SEQUENCE [LARGE SCALE GENOMIC DNA]</scope>
    <source>
        <strain evidence="7 8">RW6</strain>
    </source>
</reference>
<evidence type="ECO:0000256" key="1">
    <source>
        <dbReference type="ARBA" id="ARBA00022450"/>
    </source>
</evidence>
<proteinExistence type="predicted"/>
<dbReference type="SUPFAM" id="SSF52151">
    <property type="entry name" value="FabD/lysophospholipase-like"/>
    <property type="match status" value="1"/>
</dbReference>
<dbReference type="PROSITE" id="PS50075">
    <property type="entry name" value="CARRIER"/>
    <property type="match status" value="1"/>
</dbReference>
<comment type="caution">
    <text evidence="7">The sequence shown here is derived from an EMBL/GenBank/DDBJ whole genome shotgun (WGS) entry which is preliminary data.</text>
</comment>
<evidence type="ECO:0000256" key="4">
    <source>
        <dbReference type="ARBA" id="ARBA00022857"/>
    </source>
</evidence>